<feature type="DNA-binding region" description="HMG box" evidence="4">
    <location>
        <begin position="104"/>
        <end position="172"/>
    </location>
</feature>
<keyword evidence="8" id="KW-1185">Reference proteome</keyword>
<dbReference type="Proteomes" id="UP000431533">
    <property type="component" value="Unassembled WGS sequence"/>
</dbReference>
<feature type="domain" description="HMG box" evidence="6">
    <location>
        <begin position="104"/>
        <end position="172"/>
    </location>
</feature>
<dbReference type="SUPFAM" id="SSF47095">
    <property type="entry name" value="HMG-box"/>
    <property type="match status" value="1"/>
</dbReference>
<keyword evidence="1" id="KW-0805">Transcription regulation</keyword>
<reference evidence="7 8" key="1">
    <citation type="submission" date="2018-05" db="EMBL/GenBank/DDBJ databases">
        <title>Genome sequencing and assembly of the regulated plant pathogen Lachnellula willkommii and related sister species for the development of diagnostic species identification markers.</title>
        <authorList>
            <person name="Giroux E."/>
            <person name="Bilodeau G."/>
        </authorList>
    </citation>
    <scope>NUCLEOTIDE SEQUENCE [LARGE SCALE GENOMIC DNA]</scope>
    <source>
        <strain evidence="7 8">CBS 185.66</strain>
    </source>
</reference>
<evidence type="ECO:0000313" key="7">
    <source>
        <dbReference type="EMBL" id="TVY31200.1"/>
    </source>
</evidence>
<accession>A0A8H8U2I4</accession>
<feature type="region of interest" description="Disordered" evidence="5">
    <location>
        <begin position="23"/>
        <end position="58"/>
    </location>
</feature>
<dbReference type="CDD" id="cd01389">
    <property type="entry name" value="HMG-box_ROX1-like"/>
    <property type="match status" value="1"/>
</dbReference>
<evidence type="ECO:0000256" key="1">
    <source>
        <dbReference type="ARBA" id="ARBA00023015"/>
    </source>
</evidence>
<dbReference type="SMART" id="SM00398">
    <property type="entry name" value="HMG"/>
    <property type="match status" value="1"/>
</dbReference>
<evidence type="ECO:0000256" key="4">
    <source>
        <dbReference type="PROSITE-ProRule" id="PRU00267"/>
    </source>
</evidence>
<dbReference type="GO" id="GO:0005634">
    <property type="term" value="C:nucleus"/>
    <property type="evidence" value="ECO:0007669"/>
    <property type="project" value="UniProtKB-UniRule"/>
</dbReference>
<dbReference type="AlphaFoldDB" id="A0A8H8U2I4"/>
<dbReference type="OrthoDB" id="10060499at2759"/>
<dbReference type="InterPro" id="IPR009071">
    <property type="entry name" value="HMG_box_dom"/>
</dbReference>
<feature type="compositionally biased region" description="Polar residues" evidence="5">
    <location>
        <begin position="333"/>
        <end position="347"/>
    </location>
</feature>
<dbReference type="Pfam" id="PF00505">
    <property type="entry name" value="HMG_box"/>
    <property type="match status" value="1"/>
</dbReference>
<feature type="compositionally biased region" description="Low complexity" evidence="5">
    <location>
        <begin position="362"/>
        <end position="372"/>
    </location>
</feature>
<dbReference type="PROSITE" id="PS50118">
    <property type="entry name" value="HMG_BOX_2"/>
    <property type="match status" value="1"/>
</dbReference>
<organism evidence="7 8">
    <name type="scientific">Lachnellula hyalina</name>
    <dbReference type="NCBI Taxonomy" id="1316788"/>
    <lineage>
        <taxon>Eukaryota</taxon>
        <taxon>Fungi</taxon>
        <taxon>Dikarya</taxon>
        <taxon>Ascomycota</taxon>
        <taxon>Pezizomycotina</taxon>
        <taxon>Leotiomycetes</taxon>
        <taxon>Helotiales</taxon>
        <taxon>Lachnaceae</taxon>
        <taxon>Lachnellula</taxon>
    </lineage>
</organism>
<evidence type="ECO:0000259" key="6">
    <source>
        <dbReference type="PROSITE" id="PS50118"/>
    </source>
</evidence>
<dbReference type="GeneID" id="41980267"/>
<evidence type="ECO:0000256" key="2">
    <source>
        <dbReference type="ARBA" id="ARBA00023125"/>
    </source>
</evidence>
<name>A0A8H8U2I4_9HELO</name>
<sequence>MQAVVEVAPLNLSILGANGAPVSLSADSSRRVSLRTRPEKSSEPPTPSSPRTRLTRKRAASLDLIDATHTKIGDLALNSASTPTPSVANPTREQVCLCQPDPKIPRPRNAFILYRQHYQAQIVAQHPGLANPEISKIIGEQWREQASEVKSEWKKLAEEEKQRHQRQYPGYRYQPRRAGKANGVRPVSSSSADDLVRCPKCNGRYISTPSTPLTPFTPAFGTSNARKDRLLPPFTSSGTNEVERPRYSSQMQNARMETPRMAPPPQQLHRRAQYPQTQQLPTHHELDEEMELLSPSQDQKRRRFNNDAHRFNIEPHRGYPSASPISYSAPQSFGRSVPQSPYRQQQLPGPGMLARAGPMGPPLQQSPMSQLQRHQYPTRSTFDESLRLPPLQTQLRNSTPISAQRPDSQLDSRDSQARSVEAMVMTIPYLNKIKVLTKISPPLPPPGPASPAQETRGAVIVIESADKELLAETGDYITSHLSQDTSCAVKTWGTSPSRLASISAPKAVADVEMSDSGGAAVPTPLSSIPEEKDAFVEYLGIISDWHTKSREMIKYITTSPSPASSAKALPIAIVPAGFSLTTSDAFALSIPIEDSYAPVDHWQWMATLWRGIVGPDLTVYVSRVGREEMAKFGGVEIKGDCNAIIVRVPTGEGVDEKTRRRLGFEVMEYVRGVESGFGRSQGG</sequence>
<dbReference type="GO" id="GO:0000978">
    <property type="term" value="F:RNA polymerase II cis-regulatory region sequence-specific DNA binding"/>
    <property type="evidence" value="ECO:0007669"/>
    <property type="project" value="TreeGrafter"/>
</dbReference>
<dbReference type="PANTHER" id="PTHR10270">
    <property type="entry name" value="SOX TRANSCRIPTION FACTOR"/>
    <property type="match status" value="1"/>
</dbReference>
<comment type="caution">
    <text evidence="7">The sequence shown here is derived from an EMBL/GenBank/DDBJ whole genome shotgun (WGS) entry which is preliminary data.</text>
</comment>
<dbReference type="FunFam" id="1.10.30.10:FF:000041">
    <property type="entry name" value="HMG box family protein"/>
    <property type="match status" value="1"/>
</dbReference>
<keyword evidence="4" id="KW-0539">Nucleus</keyword>
<dbReference type="InterPro" id="IPR050140">
    <property type="entry name" value="SRY-related_HMG-box_TF-like"/>
</dbReference>
<feature type="region of interest" description="Disordered" evidence="5">
    <location>
        <begin position="222"/>
        <end position="278"/>
    </location>
</feature>
<dbReference type="Gene3D" id="1.10.30.10">
    <property type="entry name" value="High mobility group box domain"/>
    <property type="match status" value="1"/>
</dbReference>
<gene>
    <name evidence="7" type="primary">RFG1</name>
    <name evidence="7" type="ORF">LHYA1_G000069</name>
</gene>
<dbReference type="GO" id="GO:0001228">
    <property type="term" value="F:DNA-binding transcription activator activity, RNA polymerase II-specific"/>
    <property type="evidence" value="ECO:0007669"/>
    <property type="project" value="TreeGrafter"/>
</dbReference>
<evidence type="ECO:0000256" key="5">
    <source>
        <dbReference type="SAM" id="MobiDB-lite"/>
    </source>
</evidence>
<dbReference type="RefSeq" id="XP_031009982.1">
    <property type="nucleotide sequence ID" value="XM_031145063.1"/>
</dbReference>
<dbReference type="GO" id="GO:0030154">
    <property type="term" value="P:cell differentiation"/>
    <property type="evidence" value="ECO:0007669"/>
    <property type="project" value="TreeGrafter"/>
</dbReference>
<evidence type="ECO:0000313" key="8">
    <source>
        <dbReference type="Proteomes" id="UP000431533"/>
    </source>
</evidence>
<feature type="region of interest" description="Disordered" evidence="5">
    <location>
        <begin position="311"/>
        <end position="417"/>
    </location>
</feature>
<proteinExistence type="predicted"/>
<feature type="compositionally biased region" description="Low complexity" evidence="5">
    <location>
        <begin position="319"/>
        <end position="332"/>
    </location>
</feature>
<evidence type="ECO:0000256" key="3">
    <source>
        <dbReference type="ARBA" id="ARBA00023163"/>
    </source>
</evidence>
<keyword evidence="3" id="KW-0804">Transcription</keyword>
<protein>
    <submittedName>
        <fullName evidence="7">Repressor of filamentous growth</fullName>
    </submittedName>
</protein>
<dbReference type="EMBL" id="QGMH01000001">
    <property type="protein sequence ID" value="TVY31200.1"/>
    <property type="molecule type" value="Genomic_DNA"/>
</dbReference>
<dbReference type="InterPro" id="IPR036910">
    <property type="entry name" value="HMG_box_dom_sf"/>
</dbReference>
<keyword evidence="2 4" id="KW-0238">DNA-binding</keyword>
<feature type="compositionally biased region" description="Polar residues" evidence="5">
    <location>
        <begin position="391"/>
        <end position="407"/>
    </location>
</feature>
<dbReference type="GO" id="GO:0000122">
    <property type="term" value="P:negative regulation of transcription by RNA polymerase II"/>
    <property type="evidence" value="ECO:0007669"/>
    <property type="project" value="TreeGrafter"/>
</dbReference>
<dbReference type="PANTHER" id="PTHR10270:SF161">
    <property type="entry name" value="SEX-DETERMINING REGION Y PROTEIN"/>
    <property type="match status" value="1"/>
</dbReference>